<dbReference type="Proteomes" id="UP000201588">
    <property type="component" value="Segment"/>
</dbReference>
<dbReference type="SUPFAM" id="SSF56300">
    <property type="entry name" value="Metallo-dependent phosphatases"/>
    <property type="match status" value="1"/>
</dbReference>
<dbReference type="Gene3D" id="3.60.21.10">
    <property type="match status" value="1"/>
</dbReference>
<dbReference type="Pfam" id="PF00149">
    <property type="entry name" value="Metallophos"/>
    <property type="match status" value="1"/>
</dbReference>
<evidence type="ECO:0000313" key="2">
    <source>
        <dbReference type="EMBL" id="AMQ66625.1"/>
    </source>
</evidence>
<evidence type="ECO:0000259" key="1">
    <source>
        <dbReference type="Pfam" id="PF00149"/>
    </source>
</evidence>
<evidence type="ECO:0000313" key="3">
    <source>
        <dbReference type="Proteomes" id="UP000201588"/>
    </source>
</evidence>
<dbReference type="OrthoDB" id="3083at10239"/>
<dbReference type="InterPro" id="IPR004843">
    <property type="entry name" value="Calcineurin-like_PHP"/>
</dbReference>
<protein>
    <submittedName>
        <fullName evidence="2">Nuclease SbcCD subunit D-like protein</fullName>
    </submittedName>
</protein>
<name>A0A142F1G8_9CAUD</name>
<dbReference type="PANTHER" id="PTHR30337">
    <property type="entry name" value="COMPONENT OF ATP-DEPENDENT DSDNA EXONUCLEASE"/>
    <property type="match status" value="1"/>
</dbReference>
<proteinExistence type="predicted"/>
<dbReference type="InterPro" id="IPR050535">
    <property type="entry name" value="DNA_Repair-Maintenance_Comp"/>
</dbReference>
<sequence>MTRVVFFSDFHAHIFEDFSKPDPDYVNDRFRAQIDTLKRVFEIARENNATLVFGGDLFHKRSKLEDVVFNNVYKVFAENADVPTYLVRGNHDSKNNTTDTEHWLETFKYLPHVTVFSTPDTAYVNGFQVYAIPYSDDVDYLKQKIKEFAEHRKTNTHPSILVAHVGVDGSEVGRYSHRLEGAFTVNDMCPDVFDYVCLGHYHKRQFLGDRDNVFYVGNTIQTSFSDEGQDKGVFLIDFDKGGKPQFISIPNKKFITLTEVDEDTQELIDNNYVRLILPQSQAQVVETFKEDSDNIRIEIQKEYKTEARIDISVDSNEEQIVEAYTKEFYPEVTDLAIDVLKEAMVKH</sequence>
<organism evidence="2 3">
    <name type="scientific">Bacillus phage Shbh1</name>
    <dbReference type="NCBI Taxonomy" id="1796992"/>
    <lineage>
        <taxon>Viruses</taxon>
        <taxon>Duplodnaviria</taxon>
        <taxon>Heunggongvirae</taxon>
        <taxon>Uroviricota</taxon>
        <taxon>Caudoviricetes</taxon>
        <taxon>Herelleviridae</taxon>
        <taxon>Bastillevirinae</taxon>
        <taxon>Shalavirus</taxon>
        <taxon>Shalavirus Shbh1</taxon>
    </lineage>
</organism>
<accession>A0A142F1G8</accession>
<keyword evidence="3" id="KW-1185">Reference proteome</keyword>
<dbReference type="PANTHER" id="PTHR30337:SF0">
    <property type="entry name" value="NUCLEASE SBCCD SUBUNIT D"/>
    <property type="match status" value="1"/>
</dbReference>
<feature type="domain" description="Calcineurin-like phosphoesterase" evidence="1">
    <location>
        <begin position="3"/>
        <end position="203"/>
    </location>
</feature>
<dbReference type="EMBL" id="KU640380">
    <property type="protein sequence ID" value="AMQ66625.1"/>
    <property type="molecule type" value="Genomic_DNA"/>
</dbReference>
<dbReference type="GO" id="GO:0016787">
    <property type="term" value="F:hydrolase activity"/>
    <property type="evidence" value="ECO:0007669"/>
    <property type="project" value="InterPro"/>
</dbReference>
<dbReference type="GeneID" id="28799510"/>
<dbReference type="KEGG" id="vg:28799510"/>
<dbReference type="InterPro" id="IPR029052">
    <property type="entry name" value="Metallo-depent_PP-like"/>
</dbReference>
<dbReference type="RefSeq" id="YP_009275315.1">
    <property type="nucleotide sequence ID" value="NC_030925.1"/>
</dbReference>
<reference evidence="2 3" key="1">
    <citation type="submission" date="2016-01" db="EMBL/GenBank/DDBJ databases">
        <title>Isolation and characterization of bacteriophages from East Africa Rift Valley soda lakes.</title>
        <authorList>
            <person name="van Zyl L.J."/>
            <person name="Nemavhulani S."/>
            <person name="Cowan D.A."/>
            <person name="Trindade M.I."/>
        </authorList>
    </citation>
    <scope>NUCLEOTIDE SEQUENCE [LARGE SCALE GENOMIC DNA]</scope>
</reference>